<keyword evidence="3" id="KW-1185">Reference proteome</keyword>
<dbReference type="Proteomes" id="UP000824120">
    <property type="component" value="Chromosome 3"/>
</dbReference>
<dbReference type="OrthoDB" id="10552424at2759"/>
<accession>A0A9J5ZZ01</accession>
<organism evidence="2 3">
    <name type="scientific">Solanum commersonii</name>
    <name type="common">Commerson's wild potato</name>
    <name type="synonym">Commerson's nightshade</name>
    <dbReference type="NCBI Taxonomy" id="4109"/>
    <lineage>
        <taxon>Eukaryota</taxon>
        <taxon>Viridiplantae</taxon>
        <taxon>Streptophyta</taxon>
        <taxon>Embryophyta</taxon>
        <taxon>Tracheophyta</taxon>
        <taxon>Spermatophyta</taxon>
        <taxon>Magnoliopsida</taxon>
        <taxon>eudicotyledons</taxon>
        <taxon>Gunneridae</taxon>
        <taxon>Pentapetalae</taxon>
        <taxon>asterids</taxon>
        <taxon>lamiids</taxon>
        <taxon>Solanales</taxon>
        <taxon>Solanaceae</taxon>
        <taxon>Solanoideae</taxon>
        <taxon>Solaneae</taxon>
        <taxon>Solanum</taxon>
    </lineage>
</organism>
<dbReference type="EMBL" id="JACXVP010000003">
    <property type="protein sequence ID" value="KAG5617071.1"/>
    <property type="molecule type" value="Genomic_DNA"/>
</dbReference>
<evidence type="ECO:0000256" key="1">
    <source>
        <dbReference type="SAM" id="MobiDB-lite"/>
    </source>
</evidence>
<evidence type="ECO:0000313" key="3">
    <source>
        <dbReference type="Proteomes" id="UP000824120"/>
    </source>
</evidence>
<dbReference type="AlphaFoldDB" id="A0A9J5ZZ01"/>
<sequence>MAADTSLLFKALTRSPCQDTGRVFLAQKGSKPSSQPLNNNNIIIRSNTERQEDQDKYRGLRFAVFLNKAKEKSDAAMAADASLLLKALTGSPCQDTGRVFRNAAIEHSPERKQSIIIAPLQRQHSAAQREEKEKEQEEYN</sequence>
<protein>
    <submittedName>
        <fullName evidence="2">Uncharacterized protein</fullName>
    </submittedName>
</protein>
<reference evidence="2 3" key="1">
    <citation type="submission" date="2020-09" db="EMBL/GenBank/DDBJ databases">
        <title>De no assembly of potato wild relative species, Solanum commersonii.</title>
        <authorList>
            <person name="Cho K."/>
        </authorList>
    </citation>
    <scope>NUCLEOTIDE SEQUENCE [LARGE SCALE GENOMIC DNA]</scope>
    <source>
        <strain evidence="2">LZ3.2</strain>
        <tissue evidence="2">Leaf</tissue>
    </source>
</reference>
<gene>
    <name evidence="2" type="ORF">H5410_016895</name>
</gene>
<name>A0A9J5ZZ01_SOLCO</name>
<comment type="caution">
    <text evidence="2">The sequence shown here is derived from an EMBL/GenBank/DDBJ whole genome shotgun (WGS) entry which is preliminary data.</text>
</comment>
<proteinExistence type="predicted"/>
<feature type="region of interest" description="Disordered" evidence="1">
    <location>
        <begin position="111"/>
        <end position="140"/>
    </location>
</feature>
<feature type="compositionally biased region" description="Basic and acidic residues" evidence="1">
    <location>
        <begin position="127"/>
        <end position="140"/>
    </location>
</feature>
<evidence type="ECO:0000313" key="2">
    <source>
        <dbReference type="EMBL" id="KAG5617071.1"/>
    </source>
</evidence>